<protein>
    <submittedName>
        <fullName evidence="1">Uncharacterized protein</fullName>
    </submittedName>
</protein>
<evidence type="ECO:0000313" key="1">
    <source>
        <dbReference type="EnsemblPlants" id="OMERI03G30580.1"/>
    </source>
</evidence>
<name>A0A0E0D6J6_9ORYZ</name>
<dbReference type="Proteomes" id="UP000008021">
    <property type="component" value="Chromosome 3"/>
</dbReference>
<keyword evidence="2" id="KW-1185">Reference proteome</keyword>
<proteinExistence type="predicted"/>
<reference evidence="1" key="2">
    <citation type="submission" date="2018-05" db="EMBL/GenBank/DDBJ databases">
        <title>OmerRS3 (Oryza meridionalis Reference Sequence Version 3).</title>
        <authorList>
            <person name="Zhang J."/>
            <person name="Kudrna D."/>
            <person name="Lee S."/>
            <person name="Talag J."/>
            <person name="Welchert J."/>
            <person name="Wing R.A."/>
        </authorList>
    </citation>
    <scope>NUCLEOTIDE SEQUENCE [LARGE SCALE GENOMIC DNA]</scope>
    <source>
        <strain evidence="1">cv. OR44</strain>
    </source>
</reference>
<organism evidence="1">
    <name type="scientific">Oryza meridionalis</name>
    <dbReference type="NCBI Taxonomy" id="40149"/>
    <lineage>
        <taxon>Eukaryota</taxon>
        <taxon>Viridiplantae</taxon>
        <taxon>Streptophyta</taxon>
        <taxon>Embryophyta</taxon>
        <taxon>Tracheophyta</taxon>
        <taxon>Spermatophyta</taxon>
        <taxon>Magnoliopsida</taxon>
        <taxon>Liliopsida</taxon>
        <taxon>Poales</taxon>
        <taxon>Poaceae</taxon>
        <taxon>BOP clade</taxon>
        <taxon>Oryzoideae</taxon>
        <taxon>Oryzeae</taxon>
        <taxon>Oryzinae</taxon>
        <taxon>Oryza</taxon>
    </lineage>
</organism>
<dbReference type="EnsemblPlants" id="OMERI03G30580.1">
    <property type="protein sequence ID" value="OMERI03G30580.1"/>
    <property type="gene ID" value="OMERI03G30580"/>
</dbReference>
<sequence>MALVAQDIYTLEELKSIIGSGVAYRVRLHGVESLEEAITMYRTLDDAVQFRGWACPQLNKLALVAGIAAEVDRVIDELVPSLLENDENKVLMLLLKNAAWSIRNNGKLVDADAGGIFRVRMHPIANRILKAVRLFLTARSTPTGRRDRLHAIVYDLKIFRESYYLPIP</sequence>
<evidence type="ECO:0000313" key="2">
    <source>
        <dbReference type="Proteomes" id="UP000008021"/>
    </source>
</evidence>
<dbReference type="HOGENOM" id="CLU_1605361_0_0_1"/>
<dbReference type="Gramene" id="OMERI03G30580.1">
    <property type="protein sequence ID" value="OMERI03G30580.1"/>
    <property type="gene ID" value="OMERI03G30580"/>
</dbReference>
<accession>A0A0E0D6J6</accession>
<reference evidence="1" key="1">
    <citation type="submission" date="2015-04" db="UniProtKB">
        <authorList>
            <consortium name="EnsemblPlants"/>
        </authorList>
    </citation>
    <scope>IDENTIFICATION</scope>
</reference>
<dbReference type="AlphaFoldDB" id="A0A0E0D6J6"/>